<comment type="caution">
    <text evidence="1">The sequence shown here is derived from an EMBL/GenBank/DDBJ whole genome shotgun (WGS) entry which is preliminary data.</text>
</comment>
<dbReference type="PANTHER" id="PTHR36451">
    <property type="entry name" value="PAPS-DEPENDENT SULFOTRANSFERASE STF3"/>
    <property type="match status" value="1"/>
</dbReference>
<dbReference type="EMBL" id="JACU01000002">
    <property type="protein sequence ID" value="KMS59178.1"/>
    <property type="molecule type" value="Genomic_DNA"/>
</dbReference>
<gene>
    <name evidence="1" type="ORF">V474_08125</name>
</gene>
<dbReference type="Pfam" id="PF13469">
    <property type="entry name" value="Sulfotransfer_3"/>
    <property type="match status" value="1"/>
</dbReference>
<dbReference type="PATRIC" id="fig|1114963.3.peg.525"/>
<name>A0A0J7Y766_9SPHN</name>
<dbReference type="InterPro" id="IPR052736">
    <property type="entry name" value="Stf3_sulfotransferase"/>
</dbReference>
<reference evidence="1 2" key="1">
    <citation type="journal article" date="2015" name="G3 (Bethesda)">
        <title>Insights into Ongoing Evolution of the Hexachlorocyclohexane Catabolic Pathway from Comparative Genomics of Ten Sphingomonadaceae Strains.</title>
        <authorList>
            <person name="Pearce S.L."/>
            <person name="Oakeshott J.G."/>
            <person name="Pandey G."/>
        </authorList>
    </citation>
    <scope>NUCLEOTIDE SEQUENCE [LARGE SCALE GENOMIC DNA]</scope>
    <source>
        <strain evidence="1 2">LL02</strain>
    </source>
</reference>
<sequence length="409" mass="46422">MAHERLPKRPRREEDNHMASTVTEQLVADALIEQAMAETGIDAFDSDTYREGLDAFTASFNEGIAKGWMSEGGIARARNDTLHYLRGRLKVSQYLRDNPEVLNRPVERPVFVMGVPRTGTTLMSNLLAADPARRSPLTWEIDDPVPPVASDALLTTDPRAVDRLAQEKAALEANPGMAKYYRGSAVYPNECVFFMAHDFKTLMIESKGKLPAYKDFLFSCDMTSAYDYHKKFLQVLQHHTGGVWNVKKPSHALWLETIFKVYPDARVIWTHRDPFTATGSLCSIISLSHQAHMGRIDAEWLKADYPWQAAEHANRIMDFRDKFGEDKIIDVHYSDLVADPVGATKKVYARLGDEWTAGAEAGVQKWVDDNPQDKFGRHEYKLAQYGLTKAELEPMFERYLSRYDIAREG</sequence>
<protein>
    <submittedName>
        <fullName evidence="1">Sulfotransferase</fullName>
    </submittedName>
</protein>
<dbReference type="SUPFAM" id="SSF52540">
    <property type="entry name" value="P-loop containing nucleoside triphosphate hydrolases"/>
    <property type="match status" value="1"/>
</dbReference>
<dbReference type="GO" id="GO:0016740">
    <property type="term" value="F:transferase activity"/>
    <property type="evidence" value="ECO:0007669"/>
    <property type="project" value="UniProtKB-KW"/>
</dbReference>
<dbReference type="InterPro" id="IPR027417">
    <property type="entry name" value="P-loop_NTPase"/>
</dbReference>
<evidence type="ECO:0000313" key="1">
    <source>
        <dbReference type="EMBL" id="KMS59178.1"/>
    </source>
</evidence>
<evidence type="ECO:0000313" key="2">
    <source>
        <dbReference type="Proteomes" id="UP000052268"/>
    </source>
</evidence>
<keyword evidence="2" id="KW-1185">Reference proteome</keyword>
<dbReference type="Gene3D" id="3.40.50.300">
    <property type="entry name" value="P-loop containing nucleotide triphosphate hydrolases"/>
    <property type="match status" value="1"/>
</dbReference>
<dbReference type="PANTHER" id="PTHR36451:SF1">
    <property type="entry name" value="OMEGA-HYDROXY-BETA-DIHYDROMENAQUINONE-9 SULFOTRANSFERASE STF3"/>
    <property type="match status" value="1"/>
</dbReference>
<proteinExistence type="predicted"/>
<dbReference type="AlphaFoldDB" id="A0A0J7Y766"/>
<organism evidence="1 2">
    <name type="scientific">Novosphingobium barchaimii LL02</name>
    <dbReference type="NCBI Taxonomy" id="1114963"/>
    <lineage>
        <taxon>Bacteria</taxon>
        <taxon>Pseudomonadati</taxon>
        <taxon>Pseudomonadota</taxon>
        <taxon>Alphaproteobacteria</taxon>
        <taxon>Sphingomonadales</taxon>
        <taxon>Sphingomonadaceae</taxon>
        <taxon>Novosphingobium</taxon>
    </lineage>
</organism>
<keyword evidence="1" id="KW-0808">Transferase</keyword>
<accession>A0A0J7Y766</accession>
<dbReference type="Proteomes" id="UP000052268">
    <property type="component" value="Unassembled WGS sequence"/>
</dbReference>